<reference evidence="3" key="2">
    <citation type="submission" date="2011-01" db="EMBL/GenBank/DDBJ databases">
        <title>The complete genome of Deinococcus maricopensis DSM 21211.</title>
        <authorList>
            <consortium name="US DOE Joint Genome Institute (JGI-PGF)"/>
            <person name="Lucas S."/>
            <person name="Copeland A."/>
            <person name="Lapidus A."/>
            <person name="Goodwin L."/>
            <person name="Pitluck S."/>
            <person name="Kyrpides N."/>
            <person name="Mavromatis K."/>
            <person name="Pagani I."/>
            <person name="Ivanova N."/>
            <person name="Ovchinnikova G."/>
            <person name="Zeytun A."/>
            <person name="Detter J.C."/>
            <person name="Han C."/>
            <person name="Land M."/>
            <person name="Hauser L."/>
            <person name="Markowitz V."/>
            <person name="Cheng J.-F."/>
            <person name="Hugenholtz P."/>
            <person name="Woyke T."/>
            <person name="Wu D."/>
            <person name="Pukall R."/>
            <person name="Gehrich-Schroeter G."/>
            <person name="Brambilla E."/>
            <person name="Klenk H.-P."/>
            <person name="Eisen J.A."/>
        </authorList>
    </citation>
    <scope>NUCLEOTIDE SEQUENCE [LARGE SCALE GENOMIC DNA]</scope>
    <source>
        <strain evidence="3">DSM 21211 / LMG 22137 / NRRL B-23946 / LB-34</strain>
    </source>
</reference>
<sequence>MTARRPSLHLGLLSLPLLLAACGQGTPTATPTSAGLVQLHLNAQALRGTLAPQTLRPQGAPTDAAGAPPAAQMTITVRDRHNAVVTFKNGVYAPDGDGDAAVRLNAANGFDAALLLPAGTYSFENVTKDLGQNGASTDTLLAYGPESENTQQIDKVNTTVPLKFHAVVDPNQSRLDFVETAHKVYINDAANLRVFARTGAVNGVAYTVPTTDLALGQTPYTIADPAQGTLGASSLLGVNVKVAGGLNAQQLNVTASLRAWVRQPGTDTAALQPISLNYSAPIELQSPKVPATIASPGASWNAPNTLTGTAESVNGLSNVRVYDAGVLIGSSDPADQSGSVAAVTFLKDLYGNNTPNWTMPWSAAPGPHTLSLRATDAAGNVTLTTPFSTVYSGDFEAWTANQWSSAPLDQTPTGRIYLGPFAYSDGTTLSVGSLPEHHKVTVTFDLYINNSMDGQQFNDERWTLSVAGGPILLSTNFANVSGFMQAYPGSLPSGSFPARTGTIENNTLGNDGYGDSVYRITRTFDHTGNTLDLTFAGYGIQDYGDESWGLDNVRVSVQ</sequence>
<organism evidence="2 3">
    <name type="scientific">Deinococcus maricopensis (strain DSM 21211 / LMG 22137 / NRRL B-23946 / LB-34)</name>
    <dbReference type="NCBI Taxonomy" id="709986"/>
    <lineage>
        <taxon>Bacteria</taxon>
        <taxon>Thermotogati</taxon>
        <taxon>Deinococcota</taxon>
        <taxon>Deinococci</taxon>
        <taxon>Deinococcales</taxon>
        <taxon>Deinococcaceae</taxon>
        <taxon>Deinococcus</taxon>
    </lineage>
</organism>
<dbReference type="KEGG" id="dmr:Deima_0385"/>
<dbReference type="EMBL" id="CP002454">
    <property type="protein sequence ID" value="ADV66045.1"/>
    <property type="molecule type" value="Genomic_DNA"/>
</dbReference>
<gene>
    <name evidence="2" type="ordered locus">Deima_0385</name>
</gene>
<protein>
    <recommendedName>
        <fullName evidence="4">DUF4382 domain-containing protein</fullName>
    </recommendedName>
</protein>
<evidence type="ECO:0000313" key="3">
    <source>
        <dbReference type="Proteomes" id="UP000008635"/>
    </source>
</evidence>
<dbReference type="OrthoDB" id="62347at2"/>
<evidence type="ECO:0000313" key="2">
    <source>
        <dbReference type="EMBL" id="ADV66045.1"/>
    </source>
</evidence>
<dbReference type="HOGENOM" id="CLU_488104_0_0_0"/>
<reference evidence="2 3" key="1">
    <citation type="journal article" date="2011" name="Stand. Genomic Sci.">
        <title>Complete genome sequence of Deinococcus maricopensis type strain (LB-34).</title>
        <authorList>
            <person name="Pukall R."/>
            <person name="Zeytun A."/>
            <person name="Lucas S."/>
            <person name="Lapidus A."/>
            <person name="Hammon N."/>
            <person name="Deshpande S."/>
            <person name="Nolan M."/>
            <person name="Cheng J.F."/>
            <person name="Pitluck S."/>
            <person name="Liolios K."/>
            <person name="Pagani I."/>
            <person name="Mikhailova N."/>
            <person name="Ivanova N."/>
            <person name="Mavromatis K."/>
            <person name="Pati A."/>
            <person name="Tapia R."/>
            <person name="Han C."/>
            <person name="Goodwin L."/>
            <person name="Chen A."/>
            <person name="Palaniappan K."/>
            <person name="Land M."/>
            <person name="Hauser L."/>
            <person name="Chang Y.J."/>
            <person name="Jeffries C.D."/>
            <person name="Brambilla E.M."/>
            <person name="Rohde M."/>
            <person name="Goker M."/>
            <person name="Detter J.C."/>
            <person name="Woyke T."/>
            <person name="Bristow J."/>
            <person name="Eisen J.A."/>
            <person name="Markowitz V."/>
            <person name="Hugenholtz P."/>
            <person name="Kyrpides N.C."/>
            <person name="Klenk H.P."/>
        </authorList>
    </citation>
    <scope>NUCLEOTIDE SEQUENCE [LARGE SCALE GENOMIC DNA]</scope>
    <source>
        <strain evidence="3">DSM 21211 / LMG 22137 / NRRL B-23946 / LB-34</strain>
    </source>
</reference>
<feature type="signal peptide" evidence="1">
    <location>
        <begin position="1"/>
        <end position="20"/>
    </location>
</feature>
<keyword evidence="3" id="KW-1185">Reference proteome</keyword>
<dbReference type="PROSITE" id="PS51257">
    <property type="entry name" value="PROKAR_LIPOPROTEIN"/>
    <property type="match status" value="1"/>
</dbReference>
<proteinExistence type="predicted"/>
<dbReference type="Proteomes" id="UP000008635">
    <property type="component" value="Chromosome"/>
</dbReference>
<evidence type="ECO:0008006" key="4">
    <source>
        <dbReference type="Google" id="ProtNLM"/>
    </source>
</evidence>
<dbReference type="eggNOG" id="COG1572">
    <property type="taxonomic scope" value="Bacteria"/>
</dbReference>
<dbReference type="Gene3D" id="2.60.40.10">
    <property type="entry name" value="Immunoglobulins"/>
    <property type="match status" value="1"/>
</dbReference>
<dbReference type="InterPro" id="IPR013783">
    <property type="entry name" value="Ig-like_fold"/>
</dbReference>
<accession>E8U3A0</accession>
<dbReference type="STRING" id="709986.Deima_0385"/>
<keyword evidence="1" id="KW-0732">Signal</keyword>
<dbReference type="RefSeq" id="WP_013555550.1">
    <property type="nucleotide sequence ID" value="NC_014958.1"/>
</dbReference>
<name>E8U3A0_DEIML</name>
<dbReference type="AlphaFoldDB" id="E8U3A0"/>
<evidence type="ECO:0000256" key="1">
    <source>
        <dbReference type="SAM" id="SignalP"/>
    </source>
</evidence>
<feature type="chain" id="PRO_5003231565" description="DUF4382 domain-containing protein" evidence="1">
    <location>
        <begin position="21"/>
        <end position="558"/>
    </location>
</feature>